<dbReference type="Pfam" id="PF04480">
    <property type="entry name" value="DUF559"/>
    <property type="match status" value="1"/>
</dbReference>
<proteinExistence type="predicted"/>
<evidence type="ECO:0000313" key="4">
    <source>
        <dbReference type="Proteomes" id="UP000198867"/>
    </source>
</evidence>
<accession>A0A1I4Y9B6</accession>
<evidence type="ECO:0000256" key="1">
    <source>
        <dbReference type="SAM" id="MobiDB-lite"/>
    </source>
</evidence>
<dbReference type="Gene3D" id="3.40.960.10">
    <property type="entry name" value="VSR Endonuclease"/>
    <property type="match status" value="1"/>
</dbReference>
<sequence length="300" mass="33107">MRTFSQNGILIASRDELLAGGARGRTLTRDVRSGRLVRVYRDHYALAGTPEHILRAVRVGGRLACVSALADREVFVFRHHPGHVHVERGSSRLRSPSDSRAPLPKGDGLSKGDGREGIELHWRPLLRPGDASAHAVSPTDAVAQAIRCQPPRMAVATLDSALNRRIIGPDDVRLIFDALPHRFEPIRSLSDGRAEAGSETILRLLVRAAGLEFDIQVFIDGVGRVDMLIEGCLVVEADSRAYHSATDRYITDRTRDTTLAMLGYLSLRLLYEDIMFRPERVVAAILGLLRARTGFRSVIV</sequence>
<dbReference type="EMBL" id="FOVM01000001">
    <property type="protein sequence ID" value="SFN34120.1"/>
    <property type="molecule type" value="Genomic_DNA"/>
</dbReference>
<organism evidence="3 4">
    <name type="scientific">Mycetocola miduiensis</name>
    <dbReference type="NCBI Taxonomy" id="995034"/>
    <lineage>
        <taxon>Bacteria</taxon>
        <taxon>Bacillati</taxon>
        <taxon>Actinomycetota</taxon>
        <taxon>Actinomycetes</taxon>
        <taxon>Micrococcales</taxon>
        <taxon>Microbacteriaceae</taxon>
        <taxon>Mycetocola</taxon>
    </lineage>
</organism>
<dbReference type="AlphaFoldDB" id="A0A1I4Y9B6"/>
<name>A0A1I4Y9B6_9MICO</name>
<dbReference type="Proteomes" id="UP000198867">
    <property type="component" value="Unassembled WGS sequence"/>
</dbReference>
<keyword evidence="4" id="KW-1185">Reference proteome</keyword>
<protein>
    <submittedName>
        <fullName evidence="3">Very-short-patch-repair endonuclease</fullName>
    </submittedName>
</protein>
<reference evidence="4" key="1">
    <citation type="submission" date="2016-10" db="EMBL/GenBank/DDBJ databases">
        <authorList>
            <person name="Varghese N."/>
            <person name="Submissions S."/>
        </authorList>
    </citation>
    <scope>NUCLEOTIDE SEQUENCE [LARGE SCALE GENOMIC DNA]</scope>
    <source>
        <strain evidence="4">CGMCC 1.11101</strain>
    </source>
</reference>
<dbReference type="STRING" id="995034.SAMN05216219_0016"/>
<keyword evidence="3" id="KW-0540">Nuclease</keyword>
<keyword evidence="3" id="KW-0378">Hydrolase</keyword>
<feature type="region of interest" description="Disordered" evidence="1">
    <location>
        <begin position="86"/>
        <end position="115"/>
    </location>
</feature>
<dbReference type="GO" id="GO:0004519">
    <property type="term" value="F:endonuclease activity"/>
    <property type="evidence" value="ECO:0007669"/>
    <property type="project" value="UniProtKB-KW"/>
</dbReference>
<dbReference type="InterPro" id="IPR007569">
    <property type="entry name" value="DUF559"/>
</dbReference>
<evidence type="ECO:0000313" key="3">
    <source>
        <dbReference type="EMBL" id="SFN34120.1"/>
    </source>
</evidence>
<evidence type="ECO:0000259" key="2">
    <source>
        <dbReference type="Pfam" id="PF04480"/>
    </source>
</evidence>
<feature type="domain" description="DUF559" evidence="2">
    <location>
        <begin position="209"/>
        <end position="289"/>
    </location>
</feature>
<keyword evidence="3" id="KW-0255">Endonuclease</keyword>
<gene>
    <name evidence="3" type="ORF">SAMN05216219_0016</name>
</gene>